<evidence type="ECO:0000256" key="1">
    <source>
        <dbReference type="ARBA" id="ARBA00022737"/>
    </source>
</evidence>
<organism evidence="7 8">
    <name type="scientific">Durusdinium trenchii</name>
    <dbReference type="NCBI Taxonomy" id="1381693"/>
    <lineage>
        <taxon>Eukaryota</taxon>
        <taxon>Sar</taxon>
        <taxon>Alveolata</taxon>
        <taxon>Dinophyceae</taxon>
        <taxon>Suessiales</taxon>
        <taxon>Symbiodiniaceae</taxon>
        <taxon>Durusdinium</taxon>
    </lineage>
</organism>
<feature type="compositionally biased region" description="Pro residues" evidence="5">
    <location>
        <begin position="43"/>
        <end position="52"/>
    </location>
</feature>
<evidence type="ECO:0000256" key="2">
    <source>
        <dbReference type="ARBA" id="ARBA00022884"/>
    </source>
</evidence>
<dbReference type="Proteomes" id="UP001642484">
    <property type="component" value="Unassembled WGS sequence"/>
</dbReference>
<evidence type="ECO:0000313" key="7">
    <source>
        <dbReference type="EMBL" id="CAK9112435.1"/>
    </source>
</evidence>
<accession>A0ABP0SJ67</accession>
<gene>
    <name evidence="7" type="ORF">CCMP2556_LOCUS52114</name>
</gene>
<keyword evidence="8" id="KW-1185">Reference proteome</keyword>
<dbReference type="Gene3D" id="3.30.70.330">
    <property type="match status" value="1"/>
</dbReference>
<dbReference type="PROSITE" id="PS50102">
    <property type="entry name" value="RRM"/>
    <property type="match status" value="1"/>
</dbReference>
<name>A0ABP0SJ67_9DINO</name>
<dbReference type="SUPFAM" id="SSF54928">
    <property type="entry name" value="RNA-binding domain, RBD"/>
    <property type="match status" value="1"/>
</dbReference>
<evidence type="ECO:0000256" key="5">
    <source>
        <dbReference type="SAM" id="MobiDB-lite"/>
    </source>
</evidence>
<keyword evidence="4" id="KW-0175">Coiled coil</keyword>
<dbReference type="EMBL" id="CAXAMN010027706">
    <property type="protein sequence ID" value="CAK9112435.1"/>
    <property type="molecule type" value="Genomic_DNA"/>
</dbReference>
<reference evidence="7 8" key="1">
    <citation type="submission" date="2024-02" db="EMBL/GenBank/DDBJ databases">
        <authorList>
            <person name="Chen Y."/>
            <person name="Shah S."/>
            <person name="Dougan E. K."/>
            <person name="Thang M."/>
            <person name="Chan C."/>
        </authorList>
    </citation>
    <scope>NUCLEOTIDE SEQUENCE [LARGE SCALE GENOMIC DNA]</scope>
</reference>
<proteinExistence type="predicted"/>
<evidence type="ECO:0000256" key="3">
    <source>
        <dbReference type="PROSITE-ProRule" id="PRU00176"/>
    </source>
</evidence>
<sequence length="380" mass="40760">MFRASDIHGAPAGPRGPALAASKAAPTVVPPPPWAIGKGAAPPVTPAPPVPAPGGKSWGKGPSWEAPKGGYGPELTPPIFPVPQPYGKGMPMAKGKVWSAPPSRPSGSPNTVTLLGAGSLPAGIEKDIEEQARQLCIQHSFSTPDQVRYVSPSVVFIDFPYQDACREFLRVSNGQLKVRQWTYRLQHSSALMSEEDAEAALVESVTAEENPSDTLMVRMIGDLEEAQIKKAFQAHVPLVKAVRMMLDRSTRKSKGFCFVSFHSVSDAMQAKNRMNAAGSMILSKKVAVSFAKPQNQEQALESNLIARAEQDVIQAQAKQALNGLNAEMWSSYMQFFEEEQEKESREKQALLESLEAKKRALQAAAAAAAAAAESETNASG</sequence>
<evidence type="ECO:0000256" key="4">
    <source>
        <dbReference type="SAM" id="Coils"/>
    </source>
</evidence>
<dbReference type="InterPro" id="IPR035979">
    <property type="entry name" value="RBD_domain_sf"/>
</dbReference>
<feature type="compositionally biased region" description="Low complexity" evidence="5">
    <location>
        <begin position="9"/>
        <end position="27"/>
    </location>
</feature>
<dbReference type="InterPro" id="IPR012677">
    <property type="entry name" value="Nucleotide-bd_a/b_plait_sf"/>
</dbReference>
<evidence type="ECO:0000313" key="8">
    <source>
        <dbReference type="Proteomes" id="UP001642484"/>
    </source>
</evidence>
<dbReference type="InterPro" id="IPR050825">
    <property type="entry name" value="RBM42_RBP45_47-like"/>
</dbReference>
<keyword evidence="1" id="KW-0677">Repeat</keyword>
<dbReference type="InterPro" id="IPR000504">
    <property type="entry name" value="RRM_dom"/>
</dbReference>
<evidence type="ECO:0000259" key="6">
    <source>
        <dbReference type="PROSITE" id="PS50102"/>
    </source>
</evidence>
<feature type="region of interest" description="Disordered" evidence="5">
    <location>
        <begin position="1"/>
        <end position="68"/>
    </location>
</feature>
<feature type="domain" description="RRM" evidence="6">
    <location>
        <begin position="213"/>
        <end position="293"/>
    </location>
</feature>
<dbReference type="PANTHER" id="PTHR47640">
    <property type="entry name" value="TRNA SELENOCYSTEINE 1-ASSOCIATED PROTEIN 1-RELATED-RELATED"/>
    <property type="match status" value="1"/>
</dbReference>
<feature type="coiled-coil region" evidence="4">
    <location>
        <begin position="333"/>
        <end position="371"/>
    </location>
</feature>
<dbReference type="Pfam" id="PF00076">
    <property type="entry name" value="RRM_1"/>
    <property type="match status" value="1"/>
</dbReference>
<protein>
    <recommendedName>
        <fullName evidence="6">RRM domain-containing protein</fullName>
    </recommendedName>
</protein>
<keyword evidence="2 3" id="KW-0694">RNA-binding</keyword>
<dbReference type="SMART" id="SM00360">
    <property type="entry name" value="RRM"/>
    <property type="match status" value="1"/>
</dbReference>
<dbReference type="PANTHER" id="PTHR47640:SF10">
    <property type="entry name" value="TRNA SELENOCYSTEINE 1-ASSOCIATED PROTEIN 1-RELATED"/>
    <property type="match status" value="1"/>
</dbReference>
<comment type="caution">
    <text evidence="7">The sequence shown here is derived from an EMBL/GenBank/DDBJ whole genome shotgun (WGS) entry which is preliminary data.</text>
</comment>